<feature type="domain" description="Major facilitator superfamily (MFS) profile" evidence="7">
    <location>
        <begin position="364"/>
        <end position="744"/>
    </location>
</feature>
<feature type="transmembrane region" description="Helical" evidence="6">
    <location>
        <begin position="326"/>
        <end position="346"/>
    </location>
</feature>
<keyword evidence="5 6" id="KW-0472">Membrane</keyword>
<evidence type="ECO:0000313" key="8">
    <source>
        <dbReference type="EMBL" id="OEF97130.1"/>
    </source>
</evidence>
<dbReference type="SUPFAM" id="SSF103473">
    <property type="entry name" value="MFS general substrate transporter"/>
    <property type="match status" value="1"/>
</dbReference>
<feature type="transmembrane region" description="Helical" evidence="6">
    <location>
        <begin position="406"/>
        <end position="424"/>
    </location>
</feature>
<comment type="caution">
    <text evidence="8">The sequence shown here is derived from an EMBL/GenBank/DDBJ whole genome shotgun (WGS) entry which is preliminary data.</text>
</comment>
<dbReference type="Gene3D" id="1.20.1250.20">
    <property type="entry name" value="MFS general substrate transporter like domains"/>
    <property type="match status" value="1"/>
</dbReference>
<comment type="subcellular location">
    <subcellularLocation>
        <location evidence="1">Cell membrane</location>
        <topology evidence="1">Multi-pass membrane protein</topology>
    </subcellularLocation>
</comment>
<dbReference type="InterPro" id="IPR020846">
    <property type="entry name" value="MFS_dom"/>
</dbReference>
<dbReference type="Pfam" id="PF07690">
    <property type="entry name" value="MFS_1"/>
    <property type="match status" value="1"/>
</dbReference>
<feature type="transmembrane region" description="Helical" evidence="6">
    <location>
        <begin position="484"/>
        <end position="505"/>
    </location>
</feature>
<evidence type="ECO:0000259" key="7">
    <source>
        <dbReference type="PROSITE" id="PS50850"/>
    </source>
</evidence>
<protein>
    <recommendedName>
        <fullName evidence="7">Major facilitator superfamily (MFS) profile domain-containing protein</fullName>
    </recommendedName>
</protein>
<sequence length="758" mass="83788">MTSENMDSIYARSKALFLVVCVLIVVMSFAGFANYMTFTDNYNNALANTYAVPGQEFVRSIEYALVYGKPIDNYYGMNDTLRALQEIVPEAEEVYIVSPQGRILYDKNGFVRDGIIAADLTKTATFQESSIGENRSFIFYQEQAYLFVGINDHTQQLAASLLMIFPREQFVQWDSEVSMQLGLILVVIVSVIMLILTVIFFRTNWISGAEKLNKKRMLLVFLTLLGVALITYSGANYKLFQEAYEDMAQTSSDFVQYIATNNLENILDKGLTLEDITGFDNYLATIRDSLPQIETVEEVRGAVNVTISGSYIKQQLNRILLDMGTVTVISVFFMVEMTLLVIVLLAREKIKDKAVTTEISHGMSRSLAFFINFSAFLPFTFIPIYMRHIYEPIAGLPKDVTLGLPLSAEMLGGMLAIILSSWLISRNGWRSVFYLGVLFLIIGNFLSANSTSAIIFIISRAIAGLGLGYILMTTRSLVVSMPNTNSAIAAYAAGAIAGLNCGLVIGGMLADRIGYEMVFTIAALAAAIPFVFVQLFMRSFEIKQQDPATESVFKKMRDFVTDKKAVLFLACLFIPFFIGGAFLDYYFPLFASANELSQSDISRGFLLNGLMIIYLGPLLTRYVNNKFGNVNGIIASMVIVLIALTVYVLWGTIAAAFVTVALLGIAESFGLSMKTTYFLQSKGIRDMQINQSVAWFSFMVNTSRMAGPIIFGAAVSIGMRTGIGIIAITMLALILVFVWNENKKTTGGSHESTVAPPQ</sequence>
<dbReference type="OrthoDB" id="65739at2"/>
<accession>A0A1E5G2C0</accession>
<feature type="transmembrane region" description="Helical" evidence="6">
    <location>
        <begin position="453"/>
        <end position="472"/>
    </location>
</feature>
<feature type="transmembrane region" description="Helical" evidence="6">
    <location>
        <begin position="565"/>
        <end position="585"/>
    </location>
</feature>
<dbReference type="InterPro" id="IPR011701">
    <property type="entry name" value="MFS"/>
</dbReference>
<keyword evidence="4 6" id="KW-1133">Transmembrane helix</keyword>
<evidence type="ECO:0000256" key="3">
    <source>
        <dbReference type="ARBA" id="ARBA00022692"/>
    </source>
</evidence>
<evidence type="ECO:0000256" key="6">
    <source>
        <dbReference type="SAM" id="Phobius"/>
    </source>
</evidence>
<feature type="transmembrane region" description="Helical" evidence="6">
    <location>
        <begin position="630"/>
        <end position="647"/>
    </location>
</feature>
<reference evidence="8 9" key="1">
    <citation type="submission" date="2016-09" db="EMBL/GenBank/DDBJ databases">
        <title>Draft genome sequence for the type strain of Desulfuribacillus alkaliarsenatis AHT28, an obligately anaerobic, sulfidogenic bacterium isolated from Russian soda lake sediments.</title>
        <authorList>
            <person name="Abin C.A."/>
            <person name="Hollibaugh J.T."/>
        </authorList>
    </citation>
    <scope>NUCLEOTIDE SEQUENCE [LARGE SCALE GENOMIC DNA]</scope>
    <source>
        <strain evidence="8 9">AHT28</strain>
    </source>
</reference>
<feature type="transmembrane region" description="Helical" evidence="6">
    <location>
        <begin position="721"/>
        <end position="739"/>
    </location>
</feature>
<feature type="transmembrane region" description="Helical" evidence="6">
    <location>
        <begin position="181"/>
        <end position="205"/>
    </location>
</feature>
<feature type="transmembrane region" description="Helical" evidence="6">
    <location>
        <begin position="431"/>
        <end position="447"/>
    </location>
</feature>
<feature type="transmembrane region" description="Helical" evidence="6">
    <location>
        <begin position="367"/>
        <end position="386"/>
    </location>
</feature>
<dbReference type="InterPro" id="IPR036259">
    <property type="entry name" value="MFS_trans_sf"/>
</dbReference>
<dbReference type="GO" id="GO:0022857">
    <property type="term" value="F:transmembrane transporter activity"/>
    <property type="evidence" value="ECO:0007669"/>
    <property type="project" value="InterPro"/>
</dbReference>
<keyword evidence="2" id="KW-0813">Transport</keyword>
<evidence type="ECO:0000256" key="2">
    <source>
        <dbReference type="ARBA" id="ARBA00022448"/>
    </source>
</evidence>
<organism evidence="8 9">
    <name type="scientific">Desulfuribacillus alkaliarsenatis</name>
    <dbReference type="NCBI Taxonomy" id="766136"/>
    <lineage>
        <taxon>Bacteria</taxon>
        <taxon>Bacillati</taxon>
        <taxon>Bacillota</taxon>
        <taxon>Desulfuribacillia</taxon>
        <taxon>Desulfuribacillales</taxon>
        <taxon>Desulfuribacillaceae</taxon>
        <taxon>Desulfuribacillus</taxon>
    </lineage>
</organism>
<dbReference type="PANTHER" id="PTHR23506:SF23">
    <property type="entry name" value="GH10249P"/>
    <property type="match status" value="1"/>
</dbReference>
<evidence type="ECO:0000256" key="4">
    <source>
        <dbReference type="ARBA" id="ARBA00022989"/>
    </source>
</evidence>
<evidence type="ECO:0000313" key="9">
    <source>
        <dbReference type="Proteomes" id="UP000094296"/>
    </source>
</evidence>
<feature type="transmembrane region" description="Helical" evidence="6">
    <location>
        <begin position="653"/>
        <end position="672"/>
    </location>
</feature>
<feature type="transmembrane region" description="Helical" evidence="6">
    <location>
        <begin position="605"/>
        <end position="623"/>
    </location>
</feature>
<dbReference type="PANTHER" id="PTHR23506">
    <property type="entry name" value="GH10249P"/>
    <property type="match status" value="1"/>
</dbReference>
<gene>
    <name evidence="8" type="ORF">BHF68_05915</name>
</gene>
<evidence type="ECO:0000256" key="5">
    <source>
        <dbReference type="ARBA" id="ARBA00023136"/>
    </source>
</evidence>
<feature type="transmembrane region" description="Helical" evidence="6">
    <location>
        <begin position="693"/>
        <end position="715"/>
    </location>
</feature>
<proteinExistence type="predicted"/>
<dbReference type="PROSITE" id="PS50850">
    <property type="entry name" value="MFS"/>
    <property type="match status" value="1"/>
</dbReference>
<feature type="transmembrane region" description="Helical" evidence="6">
    <location>
        <begin position="15"/>
        <end position="36"/>
    </location>
</feature>
<keyword evidence="9" id="KW-1185">Reference proteome</keyword>
<dbReference type="EMBL" id="MIJE01000022">
    <property type="protein sequence ID" value="OEF97130.1"/>
    <property type="molecule type" value="Genomic_DNA"/>
</dbReference>
<dbReference type="GO" id="GO:0005886">
    <property type="term" value="C:plasma membrane"/>
    <property type="evidence" value="ECO:0007669"/>
    <property type="project" value="UniProtKB-SubCell"/>
</dbReference>
<dbReference type="AlphaFoldDB" id="A0A1E5G2C0"/>
<dbReference type="InterPro" id="IPR050930">
    <property type="entry name" value="MFS_Vesicular_Transporter"/>
</dbReference>
<dbReference type="RefSeq" id="WP_069643176.1">
    <property type="nucleotide sequence ID" value="NZ_MIJE01000022.1"/>
</dbReference>
<dbReference type="Proteomes" id="UP000094296">
    <property type="component" value="Unassembled WGS sequence"/>
</dbReference>
<name>A0A1E5G2C0_9FIRM</name>
<dbReference type="STRING" id="766136.BHF68_05915"/>
<evidence type="ECO:0000256" key="1">
    <source>
        <dbReference type="ARBA" id="ARBA00004651"/>
    </source>
</evidence>
<feature type="transmembrane region" description="Helical" evidence="6">
    <location>
        <begin position="217"/>
        <end position="235"/>
    </location>
</feature>
<keyword evidence="3 6" id="KW-0812">Transmembrane</keyword>
<feature type="transmembrane region" description="Helical" evidence="6">
    <location>
        <begin position="517"/>
        <end position="537"/>
    </location>
</feature>